<dbReference type="Gene3D" id="3.40.50.740">
    <property type="match status" value="1"/>
</dbReference>
<dbReference type="AlphaFoldDB" id="A0AA96G833"/>
<keyword evidence="11" id="KW-1185">Reference proteome</keyword>
<evidence type="ECO:0000256" key="5">
    <source>
        <dbReference type="ARBA" id="ARBA00022729"/>
    </source>
</evidence>
<dbReference type="GO" id="GO:0046872">
    <property type="term" value="F:metal ion binding"/>
    <property type="evidence" value="ECO:0007669"/>
    <property type="project" value="UniProtKB-KW"/>
</dbReference>
<keyword evidence="4" id="KW-0479">Metal-binding</keyword>
<dbReference type="InterPro" id="IPR006656">
    <property type="entry name" value="Mopterin_OxRdtase"/>
</dbReference>
<dbReference type="SUPFAM" id="SSF50692">
    <property type="entry name" value="ADC-like"/>
    <property type="match status" value="1"/>
</dbReference>
<evidence type="ECO:0000259" key="9">
    <source>
        <dbReference type="PROSITE" id="PS51669"/>
    </source>
</evidence>
<keyword evidence="7" id="KW-0408">Iron</keyword>
<accession>A0AA96G833</accession>
<evidence type="ECO:0000256" key="8">
    <source>
        <dbReference type="ARBA" id="ARBA00023014"/>
    </source>
</evidence>
<dbReference type="PANTHER" id="PTHR43742">
    <property type="entry name" value="TRIMETHYLAMINE-N-OXIDE REDUCTASE"/>
    <property type="match status" value="1"/>
</dbReference>
<dbReference type="SMART" id="SM00926">
    <property type="entry name" value="Molybdop_Fe4S4"/>
    <property type="match status" value="1"/>
</dbReference>
<evidence type="ECO:0000313" key="11">
    <source>
        <dbReference type="Proteomes" id="UP001302719"/>
    </source>
</evidence>
<comment type="similarity">
    <text evidence="1">Belongs to the prokaryotic molybdopterin-containing oxidoreductase family.</text>
</comment>
<dbReference type="RefSeq" id="WP_312640184.1">
    <property type="nucleotide sequence ID" value="NZ_CP116967.1"/>
</dbReference>
<evidence type="ECO:0000256" key="6">
    <source>
        <dbReference type="ARBA" id="ARBA00023002"/>
    </source>
</evidence>
<evidence type="ECO:0000313" key="10">
    <source>
        <dbReference type="EMBL" id="WNM56586.1"/>
    </source>
</evidence>
<evidence type="ECO:0000256" key="2">
    <source>
        <dbReference type="ARBA" id="ARBA00022485"/>
    </source>
</evidence>
<dbReference type="Gene3D" id="2.20.25.90">
    <property type="entry name" value="ADC-like domains"/>
    <property type="match status" value="1"/>
</dbReference>
<dbReference type="InterPro" id="IPR006963">
    <property type="entry name" value="Mopterin_OxRdtase_4Fe-4S_dom"/>
</dbReference>
<evidence type="ECO:0000256" key="4">
    <source>
        <dbReference type="ARBA" id="ARBA00022723"/>
    </source>
</evidence>
<dbReference type="Gene3D" id="2.40.40.20">
    <property type="match status" value="1"/>
</dbReference>
<dbReference type="GO" id="GO:0051539">
    <property type="term" value="F:4 iron, 4 sulfur cluster binding"/>
    <property type="evidence" value="ECO:0007669"/>
    <property type="project" value="UniProtKB-KW"/>
</dbReference>
<dbReference type="PANTHER" id="PTHR43742:SF9">
    <property type="entry name" value="TETRATHIONATE REDUCTASE SUBUNIT A"/>
    <property type="match status" value="1"/>
</dbReference>
<dbReference type="Gene3D" id="3.40.228.10">
    <property type="entry name" value="Dimethylsulfoxide Reductase, domain 2"/>
    <property type="match status" value="1"/>
</dbReference>
<dbReference type="InterPro" id="IPR050612">
    <property type="entry name" value="Prok_Mopterin_Oxidored"/>
</dbReference>
<dbReference type="InterPro" id="IPR009010">
    <property type="entry name" value="Asp_de-COase-like_dom_sf"/>
</dbReference>
<keyword evidence="2" id="KW-0004">4Fe-4S</keyword>
<proteinExistence type="inferred from homology"/>
<sequence>MDLNRRTLLKILGLTAAGSSLPGCEREVHNLVPYLLPDDHIVPGVANWYASTCQECEAGCGTIVRVMEGRAKKIEGNPKHPVNEGKLCARGQAALQGLYNPDRLQGPLRREGKRGQGQFQPITWEEGLTEWVEQLRTHAGKSAMITRPVSGTLASLLTTLLDSLSGRLVMYESTGEQTLRTANHLSFGTHDLPYYDLANADYLLSFGAPFLEHWLSPVSFGVAYGKFRQGRPLVRGRFIQVEPRLSLTASNADQWIPLRPGTEGLLAMGIGQVLLRDGLTRLSSFHRTSFHQTFTAFSLEDISANTEVSKEVITQLAHELTSANAPLILGGGPAAAQTNGTTTLILINALNVMIGAIGRRGGLQWMEPQISPVDLARPGLASERTLMDLAREFEQGSRTLLHLYRADPLFTLPPSLEFERVFDHAQFIVSFSSFLDDSTMMADLILPDHDPLESWGEVVQQDTNPVPVWSVSQPVVGVLYDTRPIGDVWLDAAHRLGGPLRERVPWNTLHEMLKSRWQTVLTKYDSAQPFDTGWRETLQEGGLWPSHIPMRQMNPVIPSVTYEPPQFLGDSADYPLYCYPYPSLGLHDGRGANRPWLQELPDPLTTGMWGSWIELNPTTAQALGIHPGDRVRVTSDYGSIEASAMMFPGLHPDMIAVPIGQGHRAYGRYAKGRGVNPMALLGPSFDSQSGSLATGGTRVRVERLKGGSRLPMLEEFGKNPVIGRIQETGGL</sequence>
<dbReference type="Gene3D" id="3.30.2070.10">
    <property type="entry name" value="Formate dehydrogenase/DMSO reductase"/>
    <property type="match status" value="1"/>
</dbReference>
<evidence type="ECO:0000256" key="7">
    <source>
        <dbReference type="ARBA" id="ARBA00023004"/>
    </source>
</evidence>
<dbReference type="EMBL" id="CP116967">
    <property type="protein sequence ID" value="WNM56586.1"/>
    <property type="molecule type" value="Genomic_DNA"/>
</dbReference>
<feature type="domain" description="4Fe-4S Mo/W bis-MGD-type" evidence="9">
    <location>
        <begin position="46"/>
        <end position="102"/>
    </location>
</feature>
<dbReference type="KEGG" id="nall:PP769_11415"/>
<keyword evidence="5" id="KW-0732">Signal</keyword>
<organism evidence="10 11">
    <name type="scientific">Candidatus Nitrospira allomarina</name>
    <dbReference type="NCBI Taxonomy" id="3020900"/>
    <lineage>
        <taxon>Bacteria</taxon>
        <taxon>Pseudomonadati</taxon>
        <taxon>Nitrospirota</taxon>
        <taxon>Nitrospiria</taxon>
        <taxon>Nitrospirales</taxon>
        <taxon>Nitrospiraceae</taxon>
        <taxon>Nitrospira</taxon>
    </lineage>
</organism>
<protein>
    <submittedName>
        <fullName evidence="10">Molybdopterin-dependent oxidoreductase</fullName>
    </submittedName>
</protein>
<evidence type="ECO:0000256" key="1">
    <source>
        <dbReference type="ARBA" id="ARBA00010312"/>
    </source>
</evidence>
<dbReference type="Pfam" id="PF01568">
    <property type="entry name" value="Molydop_binding"/>
    <property type="match status" value="1"/>
</dbReference>
<dbReference type="Proteomes" id="UP001302719">
    <property type="component" value="Chromosome"/>
</dbReference>
<keyword evidence="6" id="KW-0560">Oxidoreductase</keyword>
<name>A0AA96G833_9BACT</name>
<dbReference type="GO" id="GO:0016491">
    <property type="term" value="F:oxidoreductase activity"/>
    <property type="evidence" value="ECO:0007669"/>
    <property type="project" value="UniProtKB-KW"/>
</dbReference>
<keyword evidence="8" id="KW-0411">Iron-sulfur</keyword>
<dbReference type="InterPro" id="IPR006657">
    <property type="entry name" value="MoPterin_dinucl-bd_dom"/>
</dbReference>
<dbReference type="SUPFAM" id="SSF53706">
    <property type="entry name" value="Formate dehydrogenase/DMSO reductase, domains 1-3"/>
    <property type="match status" value="1"/>
</dbReference>
<dbReference type="PROSITE" id="PS51669">
    <property type="entry name" value="4FE4S_MOW_BIS_MGD"/>
    <property type="match status" value="1"/>
</dbReference>
<dbReference type="GO" id="GO:0043546">
    <property type="term" value="F:molybdopterin cofactor binding"/>
    <property type="evidence" value="ECO:0007669"/>
    <property type="project" value="InterPro"/>
</dbReference>
<dbReference type="Pfam" id="PF04879">
    <property type="entry name" value="Molybdop_Fe4S4"/>
    <property type="match status" value="1"/>
</dbReference>
<evidence type="ECO:0000256" key="3">
    <source>
        <dbReference type="ARBA" id="ARBA00022505"/>
    </source>
</evidence>
<gene>
    <name evidence="10" type="ORF">PP769_11415</name>
</gene>
<dbReference type="Pfam" id="PF00384">
    <property type="entry name" value="Molybdopterin"/>
    <property type="match status" value="1"/>
</dbReference>
<reference evidence="10 11" key="1">
    <citation type="submission" date="2023-01" db="EMBL/GenBank/DDBJ databases">
        <title>Cultivation and genomic characterization of new, ubiquitous marine nitrite-oxidizing bacteria from the Nitrospirales.</title>
        <authorList>
            <person name="Mueller A.J."/>
            <person name="Daebeler A."/>
            <person name="Herbold C.W."/>
            <person name="Kirkegaard R.H."/>
            <person name="Daims H."/>
        </authorList>
    </citation>
    <scope>NUCLEOTIDE SEQUENCE [LARGE SCALE GENOMIC DNA]</scope>
    <source>
        <strain evidence="10 11">VA</strain>
    </source>
</reference>
<keyword evidence="3" id="KW-0500">Molybdenum</keyword>